<evidence type="ECO:0000313" key="1">
    <source>
        <dbReference type="EMBL" id="KAF4439422.1"/>
    </source>
</evidence>
<dbReference type="EMBL" id="JAADJF010000093">
    <property type="protein sequence ID" value="KAF4439422.1"/>
    <property type="molecule type" value="Genomic_DNA"/>
</dbReference>
<protein>
    <submittedName>
        <fullName evidence="1">Uncharacterized protein</fullName>
    </submittedName>
</protein>
<proteinExistence type="predicted"/>
<dbReference type="OrthoDB" id="3481585at2759"/>
<dbReference type="Proteomes" id="UP000536711">
    <property type="component" value="Unassembled WGS sequence"/>
</dbReference>
<gene>
    <name evidence="1" type="ORF">FACUT_4177</name>
</gene>
<name>A0A8H4JX70_9HYPO</name>
<evidence type="ECO:0000313" key="2">
    <source>
        <dbReference type="Proteomes" id="UP000536711"/>
    </source>
</evidence>
<sequence>MPGSPATKTITSWEPGLGRIARVVTPLTPLPADGGRSIQDRYNLIVGDILATSPFELFHQIRTHNLDHFDGMHSGEFYGRISQNPDDIRQRLWWNMISMQNSEFGSSRHHRKCNACQFKNRVFKDATIASHSGMYGTERFPIISIENHMITSPLDRYFPGVLDTMQQGRPFKRFYQGFQKPWTLWMARCPRCAKWQELRAFRFGAGAGPGFQAWEPTKGRLTWDGVILTQEVLDKACCNACFEAENGPDALAEYLGRWFVFLVEQQPNDVQSELLFEAGKFVTNYGAMIDSNKVTAWN</sequence>
<comment type="caution">
    <text evidence="1">The sequence shown here is derived from an EMBL/GenBank/DDBJ whole genome shotgun (WGS) entry which is preliminary data.</text>
</comment>
<accession>A0A8H4JX70</accession>
<dbReference type="AlphaFoldDB" id="A0A8H4JX70"/>
<keyword evidence="2" id="KW-1185">Reference proteome</keyword>
<organism evidence="1 2">
    <name type="scientific">Fusarium acutatum</name>
    <dbReference type="NCBI Taxonomy" id="78861"/>
    <lineage>
        <taxon>Eukaryota</taxon>
        <taxon>Fungi</taxon>
        <taxon>Dikarya</taxon>
        <taxon>Ascomycota</taxon>
        <taxon>Pezizomycotina</taxon>
        <taxon>Sordariomycetes</taxon>
        <taxon>Hypocreomycetidae</taxon>
        <taxon>Hypocreales</taxon>
        <taxon>Nectriaceae</taxon>
        <taxon>Fusarium</taxon>
        <taxon>Fusarium fujikuroi species complex</taxon>
    </lineage>
</organism>
<reference evidence="1 2" key="1">
    <citation type="submission" date="2020-01" db="EMBL/GenBank/DDBJ databases">
        <title>Identification and distribution of gene clusters putatively required for synthesis of sphingolipid metabolism inhibitors in phylogenetically diverse species of the filamentous fungus Fusarium.</title>
        <authorList>
            <person name="Kim H.-S."/>
            <person name="Busman M."/>
            <person name="Brown D.W."/>
            <person name="Divon H."/>
            <person name="Uhlig S."/>
            <person name="Proctor R.H."/>
        </authorList>
    </citation>
    <scope>NUCLEOTIDE SEQUENCE [LARGE SCALE GENOMIC DNA]</scope>
    <source>
        <strain evidence="1 2">NRRL 13308</strain>
    </source>
</reference>